<dbReference type="AlphaFoldDB" id="G0QQ78"/>
<evidence type="ECO:0008006" key="4">
    <source>
        <dbReference type="Google" id="ProtNLM"/>
    </source>
</evidence>
<feature type="transmembrane region" description="Helical" evidence="1">
    <location>
        <begin position="95"/>
        <end position="116"/>
    </location>
</feature>
<keyword evidence="1" id="KW-0812">Transmembrane</keyword>
<protein>
    <recommendedName>
        <fullName evidence="4">Transmembrane protein</fullName>
    </recommendedName>
</protein>
<evidence type="ECO:0000313" key="3">
    <source>
        <dbReference type="Proteomes" id="UP000008983"/>
    </source>
</evidence>
<reference evidence="2 3" key="1">
    <citation type="submission" date="2011-07" db="EMBL/GenBank/DDBJ databases">
        <authorList>
            <person name="Coyne R."/>
            <person name="Brami D."/>
            <person name="Johnson J."/>
            <person name="Hostetler J."/>
            <person name="Hannick L."/>
            <person name="Clark T."/>
            <person name="Cassidy-Hanley D."/>
            <person name="Inman J."/>
        </authorList>
    </citation>
    <scope>NUCLEOTIDE SEQUENCE [LARGE SCALE GENOMIC DNA]</scope>
    <source>
        <strain evidence="2 3">G5</strain>
    </source>
</reference>
<dbReference type="Proteomes" id="UP000008983">
    <property type="component" value="Unassembled WGS sequence"/>
</dbReference>
<accession>G0QQ78</accession>
<gene>
    <name evidence="2" type="ORF">IMG5_076680</name>
</gene>
<name>G0QQ78_ICHMU</name>
<dbReference type="RefSeq" id="XP_004036624.1">
    <property type="nucleotide sequence ID" value="XM_004036576.1"/>
</dbReference>
<dbReference type="EMBL" id="GL983617">
    <property type="protein sequence ID" value="EGR32638.1"/>
    <property type="molecule type" value="Genomic_DNA"/>
</dbReference>
<sequence length="120" mass="14846">MMPVIGILLLYFSIQHQVYFSVIYFQFNLRKIYFQKALILKNINQVITLKQQVHLRIQNLQIFEKIYPKEIKKYQKLIYQDLQQKLILLFGQFNYQYGILLFFLQHNIYFFLYFIFNSLN</sequence>
<proteinExistence type="predicted"/>
<evidence type="ECO:0000256" key="1">
    <source>
        <dbReference type="SAM" id="Phobius"/>
    </source>
</evidence>
<keyword evidence="1" id="KW-0472">Membrane</keyword>
<keyword evidence="1" id="KW-1133">Transmembrane helix</keyword>
<dbReference type="InParanoid" id="G0QQ78"/>
<keyword evidence="3" id="KW-1185">Reference proteome</keyword>
<organism evidence="2 3">
    <name type="scientific">Ichthyophthirius multifiliis</name>
    <name type="common">White spot disease agent</name>
    <name type="synonym">Ich</name>
    <dbReference type="NCBI Taxonomy" id="5932"/>
    <lineage>
        <taxon>Eukaryota</taxon>
        <taxon>Sar</taxon>
        <taxon>Alveolata</taxon>
        <taxon>Ciliophora</taxon>
        <taxon>Intramacronucleata</taxon>
        <taxon>Oligohymenophorea</taxon>
        <taxon>Hymenostomatida</taxon>
        <taxon>Ophryoglenina</taxon>
        <taxon>Ichthyophthirius</taxon>
    </lineage>
</organism>
<dbReference type="GeneID" id="14908751"/>
<evidence type="ECO:0000313" key="2">
    <source>
        <dbReference type="EMBL" id="EGR32638.1"/>
    </source>
</evidence>